<feature type="transmembrane region" description="Helical" evidence="2">
    <location>
        <begin position="238"/>
        <end position="265"/>
    </location>
</feature>
<protein>
    <submittedName>
        <fullName evidence="4">J domain-containing protein</fullName>
    </submittedName>
</protein>
<dbReference type="PROSITE" id="PS50076">
    <property type="entry name" value="DNAJ_2"/>
    <property type="match status" value="1"/>
</dbReference>
<dbReference type="OrthoDB" id="5242140at2"/>
<keyword evidence="5" id="KW-1185">Reference proteome</keyword>
<dbReference type="GO" id="GO:0005737">
    <property type="term" value="C:cytoplasm"/>
    <property type="evidence" value="ECO:0007669"/>
    <property type="project" value="TreeGrafter"/>
</dbReference>
<feature type="transmembrane region" description="Helical" evidence="2">
    <location>
        <begin position="170"/>
        <end position="189"/>
    </location>
</feature>
<evidence type="ECO:0000259" key="3">
    <source>
        <dbReference type="PROSITE" id="PS50076"/>
    </source>
</evidence>
<accession>A0A6H9WRF6</accession>
<gene>
    <name evidence="4" type="ORF">F8O04_01040</name>
</gene>
<dbReference type="InterPro" id="IPR001623">
    <property type="entry name" value="DnaJ_domain"/>
</dbReference>
<dbReference type="GO" id="GO:0042026">
    <property type="term" value="P:protein refolding"/>
    <property type="evidence" value="ECO:0007669"/>
    <property type="project" value="TreeGrafter"/>
</dbReference>
<dbReference type="AlphaFoldDB" id="A0A6H9WRF6"/>
<proteinExistence type="predicted"/>
<reference evidence="4 5" key="1">
    <citation type="submission" date="2019-09" db="EMBL/GenBank/DDBJ databases">
        <title>Phylogeny of genus Pseudoclavibacter and closely related genus.</title>
        <authorList>
            <person name="Li Y."/>
        </authorList>
    </citation>
    <scope>NUCLEOTIDE SEQUENCE [LARGE SCALE GENOMIC DNA]</scope>
    <source>
        <strain evidence="4 5">EGI 60007</strain>
    </source>
</reference>
<dbReference type="PANTHER" id="PTHR43096">
    <property type="entry name" value="DNAJ HOMOLOG 1, MITOCHONDRIAL-RELATED"/>
    <property type="match status" value="1"/>
</dbReference>
<feature type="transmembrane region" description="Helical" evidence="2">
    <location>
        <begin position="209"/>
        <end position="226"/>
    </location>
</feature>
<keyword evidence="2" id="KW-1133">Transmembrane helix</keyword>
<dbReference type="SMART" id="SM00271">
    <property type="entry name" value="DnaJ"/>
    <property type="match status" value="1"/>
</dbReference>
<evidence type="ECO:0000313" key="4">
    <source>
        <dbReference type="EMBL" id="KAB1648920.1"/>
    </source>
</evidence>
<dbReference type="GO" id="GO:0051082">
    <property type="term" value="F:unfolded protein binding"/>
    <property type="evidence" value="ECO:0007669"/>
    <property type="project" value="TreeGrafter"/>
</dbReference>
<name>A0A6H9WRF6_9MICO</name>
<feature type="domain" description="J" evidence="3">
    <location>
        <begin position="13"/>
        <end position="74"/>
    </location>
</feature>
<organism evidence="4 5">
    <name type="scientific">Pseudoclavibacter endophyticus</name>
    <dbReference type="NCBI Taxonomy" id="1778590"/>
    <lineage>
        <taxon>Bacteria</taxon>
        <taxon>Bacillati</taxon>
        <taxon>Actinomycetota</taxon>
        <taxon>Actinomycetes</taxon>
        <taxon>Micrococcales</taxon>
        <taxon>Microbacteriaceae</taxon>
        <taxon>Pseudoclavibacter</taxon>
    </lineage>
</organism>
<comment type="caution">
    <text evidence="4">The sequence shown here is derived from an EMBL/GenBank/DDBJ whole genome shotgun (WGS) entry which is preliminary data.</text>
</comment>
<evidence type="ECO:0000313" key="5">
    <source>
        <dbReference type="Proteomes" id="UP000431744"/>
    </source>
</evidence>
<sequence>MSAMARGHEFTEDAYAVLGVARGADDDEIRRAARLKQREAHPDLGGSSEAFVRVRLAVEVLTDPELRAEHDVWLERRTRGGARRLRMQRRGAQAGPGGRGAARRESTGPAGARRPPGTFVPRAETPPPDRIPKPRTDVRRMAWYRTAWSDAPLQWPPAVAALPPLRARELAVLLAHALVLVAGTLLLTLPGSIAEWRLPDPFGGDALSLWPAIAVFALLGAGWMLCRVLVRARVFARVAYVVTLAVSIGMSAFALVIALFSLAVSPELFTDAVFLRSIVQVAVFGAYAATAFALWHTFAPRTRAVLRDRLLVSLAAESAPPLDDRSRVWGRPGQTAMGGEDTPISVNPMRAKLAQQVVGEALGQLQRMPGVRIVHGLRAAGLGTVAHAVIAGRSIALIDAQLWAPGTYGVGANGMVTRDGEDVASAAAEFPHVVERFHRLFGETARVKGWITVLPESEGDLNVDTSRTWQRVRLATLNDTLREVGDWLAPEGERVDRLLLRDLLRHRA</sequence>
<dbReference type="Gene3D" id="1.10.287.110">
    <property type="entry name" value="DnaJ domain"/>
    <property type="match status" value="1"/>
</dbReference>
<dbReference type="Pfam" id="PF00226">
    <property type="entry name" value="DnaJ"/>
    <property type="match status" value="1"/>
</dbReference>
<feature type="region of interest" description="Disordered" evidence="1">
    <location>
        <begin position="83"/>
        <end position="135"/>
    </location>
</feature>
<evidence type="ECO:0000256" key="2">
    <source>
        <dbReference type="SAM" id="Phobius"/>
    </source>
</evidence>
<feature type="transmembrane region" description="Helical" evidence="2">
    <location>
        <begin position="277"/>
        <end position="299"/>
    </location>
</feature>
<keyword evidence="2" id="KW-0812">Transmembrane</keyword>
<dbReference type="CDD" id="cd06257">
    <property type="entry name" value="DnaJ"/>
    <property type="match status" value="1"/>
</dbReference>
<dbReference type="InterPro" id="IPR036869">
    <property type="entry name" value="J_dom_sf"/>
</dbReference>
<evidence type="ECO:0000256" key="1">
    <source>
        <dbReference type="SAM" id="MobiDB-lite"/>
    </source>
</evidence>
<dbReference type="PANTHER" id="PTHR43096:SF58">
    <property type="entry name" value="CHAPERONE DNAJ-DOMAIN SUPERFAMILY PROTEIN"/>
    <property type="match status" value="1"/>
</dbReference>
<dbReference type="SUPFAM" id="SSF46565">
    <property type="entry name" value="Chaperone J-domain"/>
    <property type="match status" value="1"/>
</dbReference>
<dbReference type="Proteomes" id="UP000431744">
    <property type="component" value="Unassembled WGS sequence"/>
</dbReference>
<dbReference type="PRINTS" id="PR00625">
    <property type="entry name" value="JDOMAIN"/>
</dbReference>
<dbReference type="EMBL" id="WBJY01000001">
    <property type="protein sequence ID" value="KAB1648920.1"/>
    <property type="molecule type" value="Genomic_DNA"/>
</dbReference>
<keyword evidence="2" id="KW-0472">Membrane</keyword>